<dbReference type="InterPro" id="IPR036855">
    <property type="entry name" value="Znf_CCCH_sf"/>
</dbReference>
<feature type="compositionally biased region" description="Polar residues" evidence="6">
    <location>
        <begin position="403"/>
        <end position="414"/>
    </location>
</feature>
<dbReference type="Gene3D" id="4.10.1000.10">
    <property type="entry name" value="Zinc finger, CCCH-type"/>
    <property type="match status" value="3"/>
</dbReference>
<feature type="compositionally biased region" description="Gly residues" evidence="6">
    <location>
        <begin position="627"/>
        <end position="639"/>
    </location>
</feature>
<feature type="compositionally biased region" description="Basic and acidic residues" evidence="6">
    <location>
        <begin position="344"/>
        <end position="357"/>
    </location>
</feature>
<evidence type="ECO:0000256" key="6">
    <source>
        <dbReference type="SAM" id="MobiDB-lite"/>
    </source>
</evidence>
<dbReference type="Pfam" id="PF00642">
    <property type="entry name" value="zf-CCCH"/>
    <property type="match status" value="2"/>
</dbReference>
<feature type="compositionally biased region" description="Low complexity" evidence="6">
    <location>
        <begin position="693"/>
        <end position="708"/>
    </location>
</feature>
<feature type="compositionally biased region" description="Low complexity" evidence="6">
    <location>
        <begin position="442"/>
        <end position="475"/>
    </location>
</feature>
<feature type="zinc finger region" description="C3H1-type" evidence="5">
    <location>
        <begin position="114"/>
        <end position="141"/>
    </location>
</feature>
<dbReference type="InParanoid" id="A0A0G4FBI8"/>
<evidence type="ECO:0000259" key="7">
    <source>
        <dbReference type="PROSITE" id="PS50103"/>
    </source>
</evidence>
<feature type="zinc finger region" description="C3H1-type" evidence="5">
    <location>
        <begin position="149"/>
        <end position="176"/>
    </location>
</feature>
<protein>
    <recommendedName>
        <fullName evidence="7">C3H1-type domain-containing protein</fullName>
    </recommendedName>
</protein>
<dbReference type="InterPro" id="IPR000571">
    <property type="entry name" value="Znf_CCCH"/>
</dbReference>
<accession>A0A0G4FBI8</accession>
<feature type="domain" description="C3H1-type" evidence="7">
    <location>
        <begin position="114"/>
        <end position="141"/>
    </location>
</feature>
<dbReference type="OMA" id="CHFIHEI"/>
<evidence type="ECO:0000256" key="3">
    <source>
        <dbReference type="ARBA" id="ARBA00022771"/>
    </source>
</evidence>
<reference evidence="8 9" key="1">
    <citation type="submission" date="2014-11" db="EMBL/GenBank/DDBJ databases">
        <authorList>
            <person name="Zhu J."/>
            <person name="Qi W."/>
            <person name="Song R."/>
        </authorList>
    </citation>
    <scope>NUCLEOTIDE SEQUENCE [LARGE SCALE GENOMIC DNA]</scope>
</reference>
<feature type="compositionally biased region" description="Low complexity" evidence="6">
    <location>
        <begin position="581"/>
        <end position="590"/>
    </location>
</feature>
<keyword evidence="4 5" id="KW-0862">Zinc</keyword>
<keyword evidence="2" id="KW-0677">Repeat</keyword>
<dbReference type="PANTHER" id="PTHR12547">
    <property type="entry name" value="CCCH ZINC FINGER/TIS11-RELATED"/>
    <property type="match status" value="1"/>
</dbReference>
<dbReference type="Proteomes" id="UP000041254">
    <property type="component" value="Unassembled WGS sequence"/>
</dbReference>
<keyword evidence="3 5" id="KW-0863">Zinc-finger</keyword>
<feature type="zinc finger region" description="C3H1-type" evidence="5">
    <location>
        <begin position="79"/>
        <end position="106"/>
    </location>
</feature>
<keyword evidence="1 5" id="KW-0479">Metal-binding</keyword>
<dbReference type="EMBL" id="CDMY01000403">
    <property type="protein sequence ID" value="CEM10230.1"/>
    <property type="molecule type" value="Genomic_DNA"/>
</dbReference>
<feature type="region of interest" description="Disordered" evidence="6">
    <location>
        <begin position="606"/>
        <end position="644"/>
    </location>
</feature>
<dbReference type="STRING" id="1169540.A0A0G4FBI8"/>
<dbReference type="GO" id="GO:0008270">
    <property type="term" value="F:zinc ion binding"/>
    <property type="evidence" value="ECO:0007669"/>
    <property type="project" value="UniProtKB-KW"/>
</dbReference>
<dbReference type="SMART" id="SM00356">
    <property type="entry name" value="ZnF_C3H1"/>
    <property type="match status" value="3"/>
</dbReference>
<sequence>MNTPSTYASEYPYPPPPSTDISVSIPAAPTVCVSAPSGSGNVYEDMTAGGYGPGQYDGSGGDQDAAGMQQTVLLANDCFYKTKLCPHALEGYCRKGVSCSFAHSQAELRPLPNLKKTRLCDTFMKTGRCDNLNCTFAHGQEELRATSDYYKTSLCFFWKNGECKAGERCRHAHGVHELRPAPPRRRNKKSLQVVTSGLSGRLPQPAAPVTPQSAGPQFHRTNVPDLSPCLPSPTSTWSAHSPWPAGVPCPSPPPPPPPHPPMPINNPPPMQLTPRQGGATGHSSIRNENWPTASQSNPLMKSMGGDMAGSGGGWGGHDERIRRSLGLGPRYAAGAANAAMQDHQPTDSKDGDRHPQEDEVPAWWEGTASSSSSATILKATTRPSVPPGMHMQGDERRAAAPVRTTSSWGPNPQAQPFVPKASLWRETTVSGARSAASNPDTQSGSSPGQASAGGASTVSIFANPSPFAPTATPSAMPQQPVHTDSPTRTAEEHAWLLNLRPDESDPSVDVSVLDPSSKDLLSRLPADEQPLFIEFLRYKRERGMVGGMHSRSTATTTPTRRHFSSPFGLGLTPEGLPSSPPQAQNASPDSTDSVFLRPIAIQHRSHSDNGMSISGGGSVSPGERGRGGVGVDSAGGDGGHVSPAVAVDVRGGAAIAWDEEQESEQYNRIEELASSCLSGAGSAPFSLLEAPGSSTTSTTPTHPFSPTPWACGLPSVLEVSHSNEDSPQSDINLGTAHVNDKDEEEEEMIRGGGGSGSDGTTHEGEE</sequence>
<feature type="compositionally biased region" description="Pro residues" evidence="6">
    <location>
        <begin position="245"/>
        <end position="271"/>
    </location>
</feature>
<dbReference type="SUPFAM" id="SSF90229">
    <property type="entry name" value="CCCH zinc finger"/>
    <property type="match status" value="3"/>
</dbReference>
<feature type="region of interest" description="Disordered" evidence="6">
    <location>
        <begin position="178"/>
        <end position="511"/>
    </location>
</feature>
<feature type="compositionally biased region" description="Polar residues" evidence="6">
    <location>
        <begin position="476"/>
        <end position="488"/>
    </location>
</feature>
<name>A0A0G4FBI8_VITBC</name>
<evidence type="ECO:0000256" key="2">
    <source>
        <dbReference type="ARBA" id="ARBA00022737"/>
    </source>
</evidence>
<evidence type="ECO:0000256" key="5">
    <source>
        <dbReference type="PROSITE-ProRule" id="PRU00723"/>
    </source>
</evidence>
<proteinExistence type="predicted"/>
<dbReference type="OrthoDB" id="410307at2759"/>
<feature type="region of interest" description="Disordered" evidence="6">
    <location>
        <begin position="570"/>
        <end position="591"/>
    </location>
</feature>
<feature type="region of interest" description="Disordered" evidence="6">
    <location>
        <begin position="687"/>
        <end position="766"/>
    </location>
</feature>
<evidence type="ECO:0000313" key="8">
    <source>
        <dbReference type="EMBL" id="CEM10230.1"/>
    </source>
</evidence>
<feature type="compositionally biased region" description="Polar residues" evidence="6">
    <location>
        <begin position="425"/>
        <end position="441"/>
    </location>
</feature>
<organism evidence="8 9">
    <name type="scientific">Vitrella brassicaformis (strain CCMP3155)</name>
    <dbReference type="NCBI Taxonomy" id="1169540"/>
    <lineage>
        <taxon>Eukaryota</taxon>
        <taxon>Sar</taxon>
        <taxon>Alveolata</taxon>
        <taxon>Colpodellida</taxon>
        <taxon>Vitrellaceae</taxon>
        <taxon>Vitrella</taxon>
    </lineage>
</organism>
<dbReference type="AlphaFoldDB" id="A0A0G4FBI8"/>
<dbReference type="PROSITE" id="PS50103">
    <property type="entry name" value="ZF_C3H1"/>
    <property type="match status" value="3"/>
</dbReference>
<feature type="compositionally biased region" description="Gly residues" evidence="6">
    <location>
        <begin position="306"/>
        <end position="315"/>
    </location>
</feature>
<dbReference type="VEuPathDB" id="CryptoDB:Vbra_14922"/>
<feature type="domain" description="C3H1-type" evidence="7">
    <location>
        <begin position="149"/>
        <end position="176"/>
    </location>
</feature>
<evidence type="ECO:0000256" key="4">
    <source>
        <dbReference type="ARBA" id="ARBA00022833"/>
    </source>
</evidence>
<keyword evidence="9" id="KW-1185">Reference proteome</keyword>
<dbReference type="GO" id="GO:0003729">
    <property type="term" value="F:mRNA binding"/>
    <property type="evidence" value="ECO:0007669"/>
    <property type="project" value="InterPro"/>
</dbReference>
<feature type="domain" description="C3H1-type" evidence="7">
    <location>
        <begin position="79"/>
        <end position="106"/>
    </location>
</feature>
<gene>
    <name evidence="8" type="ORF">Vbra_14922</name>
</gene>
<evidence type="ECO:0000256" key="1">
    <source>
        <dbReference type="ARBA" id="ARBA00022723"/>
    </source>
</evidence>
<feature type="compositionally biased region" description="Polar residues" evidence="6">
    <location>
        <begin position="281"/>
        <end position="299"/>
    </location>
</feature>
<dbReference type="InterPro" id="IPR045877">
    <property type="entry name" value="ZFP36-like"/>
</dbReference>
<evidence type="ECO:0000313" key="9">
    <source>
        <dbReference type="Proteomes" id="UP000041254"/>
    </source>
</evidence>
<dbReference type="PANTHER" id="PTHR12547:SF18">
    <property type="entry name" value="PROTEIN TIS11"/>
    <property type="match status" value="1"/>
</dbReference>